<dbReference type="GO" id="GO:0006796">
    <property type="term" value="P:phosphate-containing compound metabolic process"/>
    <property type="evidence" value="ECO:0007669"/>
    <property type="project" value="EnsemblFungi"/>
</dbReference>
<dbReference type="InterPro" id="IPR017946">
    <property type="entry name" value="PLC-like_Pdiesterase_TIM-brl"/>
</dbReference>
<feature type="domain" description="GP-PDE" evidence="5">
    <location>
        <begin position="849"/>
        <end position="1154"/>
    </location>
</feature>
<dbReference type="EMBL" id="HE806318">
    <property type="protein sequence ID" value="CCH60440.1"/>
    <property type="molecule type" value="Genomic_DNA"/>
</dbReference>
<dbReference type="STRING" id="1071380.I2H238"/>
<evidence type="ECO:0000256" key="3">
    <source>
        <dbReference type="PROSITE-ProRule" id="PRU00023"/>
    </source>
</evidence>
<dbReference type="InterPro" id="IPR057506">
    <property type="entry name" value="C2_GPCPD1"/>
</dbReference>
<name>I2H238_HENB6</name>
<dbReference type="Pfam" id="PF25329">
    <property type="entry name" value="C2_GDE1"/>
    <property type="match status" value="1"/>
</dbReference>
<evidence type="ECO:0000313" key="7">
    <source>
        <dbReference type="Proteomes" id="UP000002866"/>
    </source>
</evidence>
<feature type="repeat" description="ANK" evidence="3">
    <location>
        <begin position="572"/>
        <end position="604"/>
    </location>
</feature>
<dbReference type="InterPro" id="IPR002110">
    <property type="entry name" value="Ankyrin_rpt"/>
</dbReference>
<dbReference type="PANTHER" id="PTHR24198">
    <property type="entry name" value="ANKYRIN REPEAT AND PROTEIN KINASE DOMAIN-CONTAINING PROTEIN"/>
    <property type="match status" value="1"/>
</dbReference>
<feature type="repeat" description="ANK" evidence="3">
    <location>
        <begin position="537"/>
        <end position="570"/>
    </location>
</feature>
<dbReference type="HOGENOM" id="CLU_002842_1_0_1"/>
<dbReference type="SUPFAM" id="SSF48403">
    <property type="entry name" value="Ankyrin repeat"/>
    <property type="match status" value="1"/>
</dbReference>
<dbReference type="Proteomes" id="UP000002866">
    <property type="component" value="Chromosome 3"/>
</dbReference>
<dbReference type="AlphaFoldDB" id="I2H238"/>
<dbReference type="eggNOG" id="KOG0504">
    <property type="taxonomic scope" value="Eukaryota"/>
</dbReference>
<dbReference type="GO" id="GO:0008081">
    <property type="term" value="F:phosphoric diester hydrolase activity"/>
    <property type="evidence" value="ECO:0007669"/>
    <property type="project" value="InterPro"/>
</dbReference>
<dbReference type="PROSITE" id="PS50297">
    <property type="entry name" value="ANK_REP_REGION"/>
    <property type="match status" value="3"/>
</dbReference>
<dbReference type="InterPro" id="IPR036770">
    <property type="entry name" value="Ankyrin_rpt-contain_sf"/>
</dbReference>
<accession>I2H238</accession>
<dbReference type="OrthoDB" id="1577640at2759"/>
<dbReference type="GO" id="GO:0016036">
    <property type="term" value="P:cellular response to phosphate starvation"/>
    <property type="evidence" value="ECO:0007669"/>
    <property type="project" value="EnsemblFungi"/>
</dbReference>
<dbReference type="SUPFAM" id="SSF51695">
    <property type="entry name" value="PLC-like phosphodiesterases"/>
    <property type="match status" value="1"/>
</dbReference>
<dbReference type="FunCoup" id="I2H238">
    <property type="interactions" value="234"/>
</dbReference>
<dbReference type="InterPro" id="IPR004331">
    <property type="entry name" value="SPX_dom"/>
</dbReference>
<dbReference type="GeneID" id="14495420"/>
<keyword evidence="7" id="KW-1185">Reference proteome</keyword>
<dbReference type="eggNOG" id="KOG1161">
    <property type="taxonomic scope" value="Eukaryota"/>
</dbReference>
<dbReference type="InParanoid" id="I2H238"/>
<dbReference type="GO" id="GO:0000425">
    <property type="term" value="P:pexophagy"/>
    <property type="evidence" value="ECO:0007669"/>
    <property type="project" value="EnsemblFungi"/>
</dbReference>
<protein>
    <recommendedName>
        <fullName evidence="8">SPX domain-containing protein</fullName>
    </recommendedName>
</protein>
<keyword evidence="2 3" id="KW-0040">ANK repeat</keyword>
<dbReference type="SMART" id="SM00248">
    <property type="entry name" value="ANK"/>
    <property type="match status" value="6"/>
</dbReference>
<dbReference type="GO" id="GO:0005634">
    <property type="term" value="C:nucleus"/>
    <property type="evidence" value="ECO:0007669"/>
    <property type="project" value="EnsemblFungi"/>
</dbReference>
<dbReference type="KEGG" id="tbl:TBLA_0C06470"/>
<evidence type="ECO:0000256" key="2">
    <source>
        <dbReference type="ARBA" id="ARBA00023043"/>
    </source>
</evidence>
<dbReference type="InterPro" id="IPR030395">
    <property type="entry name" value="GP_PDE_dom"/>
</dbReference>
<evidence type="ECO:0000259" key="5">
    <source>
        <dbReference type="PROSITE" id="PS51704"/>
    </source>
</evidence>
<gene>
    <name evidence="6" type="primary">TBLA0C06470</name>
    <name evidence="6" type="ORF">TBLA_0C06470</name>
</gene>
<dbReference type="PANTHER" id="PTHR24198:SF165">
    <property type="entry name" value="ANKYRIN REPEAT-CONTAINING PROTEIN-RELATED"/>
    <property type="match status" value="1"/>
</dbReference>
<dbReference type="OMA" id="LCTALNW"/>
<dbReference type="Pfam" id="PF12796">
    <property type="entry name" value="Ank_2"/>
    <property type="match status" value="2"/>
</dbReference>
<reference evidence="6 7" key="1">
    <citation type="journal article" date="2011" name="Proc. Natl. Acad. Sci. U.S.A.">
        <title>Evolutionary erosion of yeast sex chromosomes by mating-type switching accidents.</title>
        <authorList>
            <person name="Gordon J.L."/>
            <person name="Armisen D."/>
            <person name="Proux-Wera E."/>
            <person name="Oheigeartaigh S.S."/>
            <person name="Byrne K.P."/>
            <person name="Wolfe K.H."/>
        </authorList>
    </citation>
    <scope>NUCLEOTIDE SEQUENCE [LARGE SCALE GENOMIC DNA]</scope>
    <source>
        <strain evidence="7">ATCC 34711 / CBS 6284 / DSM 70876 / NBRC 10599 / NRRL Y-10934 / UCD 77-7</strain>
    </source>
</reference>
<organism evidence="6 7">
    <name type="scientific">Henningerozyma blattae (strain ATCC 34711 / CBS 6284 / DSM 70876 / NBRC 10599 / NRRL Y-10934 / UCD 77-7)</name>
    <name type="common">Yeast</name>
    <name type="synonym">Tetrapisispora blattae</name>
    <dbReference type="NCBI Taxonomy" id="1071380"/>
    <lineage>
        <taxon>Eukaryota</taxon>
        <taxon>Fungi</taxon>
        <taxon>Dikarya</taxon>
        <taxon>Ascomycota</taxon>
        <taxon>Saccharomycotina</taxon>
        <taxon>Saccharomycetes</taxon>
        <taxon>Saccharomycetales</taxon>
        <taxon>Saccharomycetaceae</taxon>
        <taxon>Henningerozyma</taxon>
    </lineage>
</organism>
<sequence length="1154" mass="130825">MKFGKHLEARQLEFLEHNGHFMDYKALKKVIKQLAFPINDEPSLSNNGFETDNNITTISNDVLLDSDNDMDQSIIHKRLQENKATFFFKLERELEKVNSYYLEKEIEMHVKFDILNSKYNKFIEKQKNTTTGALAYKNLYSGLRKLQHDLSDLEQYVELNRTGFSKVLKKWDKRSCSHQKEFYLATVVLVQPVFTHTDISELTDTALNMISELEKEKYFKMDSNNSFLNTKDTKQKLDRSLISSSIHKSTILLTNGVNSFDSSSVIEVGFDDKAVTSMSDSLDSDIELETSNWYAELLNISKLSDHEKRLQMLHNFTTNKIEKYFNSFQALGNAIEKTVILKDIVTKIFILLIDTKMDDEALKIFYENCNSYINLTYYEESKVFSSRNIIHEAARCTTQSRAFILEELLSNTTIPKDTVEQMLNKKDFNFRCPIHYTSELGKSAFTNLILNAGPNCSIDILDSSSKTPLILAIENGHNDIVRALLHDGKSNPFPRCNNVAIQQFIPLNVACYNNNYDAAAMLLEPSHVDLSSLFDAHGLAPLHIVSKIGGDPKLIDLLIKRGADPNGIDKFSKWTPLFYAVQQDHADTVTELLKHGAKTEIVDEENLNPLFYALWEGYVEVLNCLPKSIESTRPRPDREFSIDSVDSLNSFDISNPIDELVDIPDFTLPPPIIPLRKYGHNFLEKKIIVKVGLRSDQSSIKLFNNIESIFLAPGRITITSNIAGIFPRNVVLPLKERDEEEILFHVPSLHNFSVDFEIFSKFGTKLIGKTTVIPSLFQSQMVNGWSTLSSPIYDTNLLNIGVLTFDYNVILPFNGTPLGITEYDTYWKATVGDSNLPAKIGNVSNSIISNNNNSNNNSNNGGNNNNSNMGILTSSSLGGKYVTLRVFALNDSTIVCSPKFFIENEETKFLLNDLTKIQLQQLMNSEIDILPSFEDAYEIETFLQDRVVNFSEFIAKVPPNIQLEIQVCFPTNLEMELIPIKMNPKIDCNSFIDQILSIVFDHERIIRKKGLPTRPILFSSCNLQACSILNWKQPNFPVLFNLKSIKSDKNNIFYRDSPHNLKDLSMDSQDVKVVDNRSSCIRDIIRFATDNNLLGVILPSELLQLSQALINAITSHGLLVVGSIENDEDLHKFNLDINGVSMNSSLVFLSGMDI</sequence>
<feature type="domain" description="SPX" evidence="4">
    <location>
        <begin position="1"/>
        <end position="185"/>
    </location>
</feature>
<evidence type="ECO:0008006" key="8">
    <source>
        <dbReference type="Google" id="ProtNLM"/>
    </source>
</evidence>
<dbReference type="CDD" id="cd14483">
    <property type="entry name" value="SPX_PHO81_NUC-2_like"/>
    <property type="match status" value="1"/>
</dbReference>
<proteinExistence type="predicted"/>
<dbReference type="Gene3D" id="3.20.20.190">
    <property type="entry name" value="Phosphatidylinositol (PI) phosphodiesterase"/>
    <property type="match status" value="1"/>
</dbReference>
<dbReference type="eggNOG" id="KOG2421">
    <property type="taxonomic scope" value="Eukaryota"/>
</dbReference>
<evidence type="ECO:0000256" key="1">
    <source>
        <dbReference type="ARBA" id="ARBA00022737"/>
    </source>
</evidence>
<feature type="repeat" description="ANK" evidence="3">
    <location>
        <begin position="464"/>
        <end position="488"/>
    </location>
</feature>
<dbReference type="PROSITE" id="PS51382">
    <property type="entry name" value="SPX"/>
    <property type="match status" value="1"/>
</dbReference>
<evidence type="ECO:0000259" key="4">
    <source>
        <dbReference type="PROSITE" id="PS51382"/>
    </source>
</evidence>
<dbReference type="Pfam" id="PF03105">
    <property type="entry name" value="SPX"/>
    <property type="match status" value="1"/>
</dbReference>
<dbReference type="PROSITE" id="PS50088">
    <property type="entry name" value="ANK_REPEAT"/>
    <property type="match status" value="3"/>
</dbReference>
<evidence type="ECO:0000313" key="6">
    <source>
        <dbReference type="EMBL" id="CCH60440.1"/>
    </source>
</evidence>
<dbReference type="RefSeq" id="XP_004179959.1">
    <property type="nucleotide sequence ID" value="XM_004179911.1"/>
</dbReference>
<dbReference type="GO" id="GO:0004861">
    <property type="term" value="F:cyclin-dependent protein serine/threonine kinase inhibitor activity"/>
    <property type="evidence" value="ECO:0007669"/>
    <property type="project" value="EnsemblFungi"/>
</dbReference>
<dbReference type="Gene3D" id="1.25.40.20">
    <property type="entry name" value="Ankyrin repeat-containing domain"/>
    <property type="match status" value="1"/>
</dbReference>
<keyword evidence="1" id="KW-0677">Repeat</keyword>
<dbReference type="GO" id="GO:0006629">
    <property type="term" value="P:lipid metabolic process"/>
    <property type="evidence" value="ECO:0007669"/>
    <property type="project" value="InterPro"/>
</dbReference>
<dbReference type="PROSITE" id="PS51704">
    <property type="entry name" value="GP_PDE"/>
    <property type="match status" value="1"/>
</dbReference>